<comment type="caution">
    <text evidence="4">The sequence shown here is derived from an EMBL/GenBank/DDBJ whole genome shotgun (WGS) entry which is preliminary data.</text>
</comment>
<reference evidence="4" key="1">
    <citation type="submission" date="2021-01" db="EMBL/GenBank/DDBJ databases">
        <title>Novel species in genus Nocardioides.</title>
        <authorList>
            <person name="Zhang G."/>
        </authorList>
    </citation>
    <scope>NUCLEOTIDE SEQUENCE</scope>
    <source>
        <strain evidence="4">Zg-536</strain>
    </source>
</reference>
<protein>
    <submittedName>
        <fullName evidence="4">MCE family protein</fullName>
    </submittedName>
</protein>
<keyword evidence="5" id="KW-1185">Reference proteome</keyword>
<dbReference type="GO" id="GO:0005576">
    <property type="term" value="C:extracellular region"/>
    <property type="evidence" value="ECO:0007669"/>
    <property type="project" value="TreeGrafter"/>
</dbReference>
<accession>A0A938Y2E6</accession>
<sequence>MTMVATIIKRIDRRVLIVLGVLVLLAVTVNVLRSPAEMKTVTAHFPRAVSVYKGTDVRILGVNVGKVTKVTPAGNSVRVDMEYDAEYKVPDDAKAVIITPTLVADRFVQLTPVYEGGEVMADGADIALEETGVPVELDRIYASLQSLVQTLGPNGVNADGTLDNLMAAGEKALSGQGAKGNQMIRDLSQAAETFGAGAGPLFETVTRLAEFTKTLAENDTLVRAFMQDLTGVSRMLAEESDELDAAVTAVAQSVGKVKNFVKDNRDGLVSDVEKLTEVVRTIASESESLDQALRVAPVAIGNLHMGFDHATGSQNSRVGIGGYVWDADGFICAVIQQNPAMPAALKDTACTLIEAILEPIVSNLPWLPPEYKSVLPSSGGTQKGAAGARHAKADSDQGIPLPEVAEVSYSTGEDASVTGLLGGTR</sequence>
<feature type="domain" description="Mce/MlaD" evidence="2">
    <location>
        <begin position="39"/>
        <end position="112"/>
    </location>
</feature>
<dbReference type="InterPro" id="IPR024516">
    <property type="entry name" value="Mce_C"/>
</dbReference>
<gene>
    <name evidence="4" type="ORF">JK386_11890</name>
</gene>
<evidence type="ECO:0000259" key="2">
    <source>
        <dbReference type="Pfam" id="PF02470"/>
    </source>
</evidence>
<dbReference type="RefSeq" id="WP_205291910.1">
    <property type="nucleotide sequence ID" value="NZ_CP074406.1"/>
</dbReference>
<dbReference type="PANTHER" id="PTHR33371:SF4">
    <property type="entry name" value="INTERMEMBRANE PHOSPHOLIPID TRANSPORT SYSTEM BINDING PROTEIN MLAD"/>
    <property type="match status" value="1"/>
</dbReference>
<dbReference type="EMBL" id="JAERTX010000009">
    <property type="protein sequence ID" value="MBM9460606.1"/>
    <property type="molecule type" value="Genomic_DNA"/>
</dbReference>
<feature type="domain" description="Mammalian cell entry C-terminal" evidence="3">
    <location>
        <begin position="119"/>
        <end position="319"/>
    </location>
</feature>
<dbReference type="Pfam" id="PF02470">
    <property type="entry name" value="MlaD"/>
    <property type="match status" value="1"/>
</dbReference>
<evidence type="ECO:0000313" key="4">
    <source>
        <dbReference type="EMBL" id="MBM9460606.1"/>
    </source>
</evidence>
<proteinExistence type="predicted"/>
<evidence type="ECO:0000313" key="5">
    <source>
        <dbReference type="Proteomes" id="UP000663791"/>
    </source>
</evidence>
<organism evidence="4 5">
    <name type="scientific">Nocardioides faecalis</name>
    <dbReference type="NCBI Taxonomy" id="2803858"/>
    <lineage>
        <taxon>Bacteria</taxon>
        <taxon>Bacillati</taxon>
        <taxon>Actinomycetota</taxon>
        <taxon>Actinomycetes</taxon>
        <taxon>Propionibacteriales</taxon>
        <taxon>Nocardioidaceae</taxon>
        <taxon>Nocardioides</taxon>
    </lineage>
</organism>
<dbReference type="AlphaFoldDB" id="A0A938Y2E6"/>
<dbReference type="Pfam" id="PF11887">
    <property type="entry name" value="Mce4_CUP1"/>
    <property type="match status" value="1"/>
</dbReference>
<evidence type="ECO:0000256" key="1">
    <source>
        <dbReference type="SAM" id="MobiDB-lite"/>
    </source>
</evidence>
<evidence type="ECO:0000259" key="3">
    <source>
        <dbReference type="Pfam" id="PF11887"/>
    </source>
</evidence>
<dbReference type="PANTHER" id="PTHR33371">
    <property type="entry name" value="INTERMEMBRANE PHOSPHOLIPID TRANSPORT SYSTEM BINDING PROTEIN MLAD-RELATED"/>
    <property type="match status" value="1"/>
</dbReference>
<name>A0A938Y2E6_9ACTN</name>
<dbReference type="NCBIfam" id="TIGR00996">
    <property type="entry name" value="Mtu_fam_mce"/>
    <property type="match status" value="1"/>
</dbReference>
<dbReference type="Proteomes" id="UP000663791">
    <property type="component" value="Unassembled WGS sequence"/>
</dbReference>
<dbReference type="InterPro" id="IPR005693">
    <property type="entry name" value="Mce"/>
</dbReference>
<dbReference type="InterPro" id="IPR003399">
    <property type="entry name" value="Mce/MlaD"/>
</dbReference>
<feature type="region of interest" description="Disordered" evidence="1">
    <location>
        <begin position="375"/>
        <end position="425"/>
    </location>
</feature>
<dbReference type="InterPro" id="IPR052336">
    <property type="entry name" value="MlaD_Phospholipid_Transporter"/>
</dbReference>